<gene>
    <name evidence="4" type="ORF">COT94_00035</name>
</gene>
<evidence type="ECO:0000313" key="4">
    <source>
        <dbReference type="EMBL" id="PIT96504.1"/>
    </source>
</evidence>
<dbReference type="AlphaFoldDB" id="A0A2M6WUP4"/>
<dbReference type="EMBL" id="PFAM01000001">
    <property type="protein sequence ID" value="PIT96504.1"/>
    <property type="molecule type" value="Genomic_DNA"/>
</dbReference>
<sequence length="616" mass="68099">MKKNTHLLEIGKDLSKRLLWILGFILIGVVFITAILLGVDNYYQSKVYYGVKLGNMDLSGLDQATALKTLKNKQDKLLSGVTVVCSGKSLIIPPSEVNAVGAPVDYYWLDSEKAWKEILAVGRKNGWVQNWLKRFSLLFKPSVITWPIKYQAGAVEKKLRDNCGDLERPMLEADLKYENGWRVVPEQMGLVINYSKAVNEIYKSLSSGSLVSVVLSLQEKKPQIISADLQTLINNTDDLLPVNDLNLLGVENPILVKRTILRSWLGPVQDNGWKLTWRQDKIARYLMEKVITEVDKEVQAPRFQMADGRVTVFESATPGRRLLVEDSAQEIAKQLNNGSSTVSLKIEIINSVAEGDQAWLNGINEIIGIGTSSFAGSPVNRRHNIANGAKAVNGLVVKPGEEFSMMKTLGTIDASTGYLTELVIKENKTVPEYGGGLCQIGTTMFRAAVDSGLPITERRNHSYRVGYYEPAGTDATIYDPAPDLKFLNDTGNNILLITKVIGDKLRFEVWGTKDGRQVIHTYPTIYNIVKPAPTKTIETTELPVGTKKCSESAHNGADAYFDYKVTYPNGEVKEKRFSSHYVPWQAVCLVGVSSLSSSTPSSTTPIKSTVTSSLEL</sequence>
<feature type="region of interest" description="Disordered" evidence="1">
    <location>
        <begin position="595"/>
        <end position="616"/>
    </location>
</feature>
<protein>
    <recommendedName>
        <fullName evidence="3">YoaR-like putative peptidoglycan binding domain-containing protein</fullName>
    </recommendedName>
</protein>
<organism evidence="4 5">
    <name type="scientific">Candidatus Falkowbacteria bacterium CG10_big_fil_rev_8_21_14_0_10_37_14</name>
    <dbReference type="NCBI Taxonomy" id="1974561"/>
    <lineage>
        <taxon>Bacteria</taxon>
        <taxon>Candidatus Falkowiibacteriota</taxon>
    </lineage>
</organism>
<reference evidence="5" key="1">
    <citation type="submission" date="2017-09" db="EMBL/GenBank/DDBJ databases">
        <title>Depth-based differentiation of microbial function through sediment-hosted aquifers and enrichment of novel symbionts in the deep terrestrial subsurface.</title>
        <authorList>
            <person name="Probst A.J."/>
            <person name="Ladd B."/>
            <person name="Jarett J.K."/>
            <person name="Geller-Mcgrath D.E."/>
            <person name="Sieber C.M.K."/>
            <person name="Emerson J.B."/>
            <person name="Anantharaman K."/>
            <person name="Thomas B.C."/>
            <person name="Malmstrom R."/>
            <person name="Stieglmeier M."/>
            <person name="Klingl A."/>
            <person name="Woyke T."/>
            <person name="Ryan C.M."/>
            <person name="Banfield J.F."/>
        </authorList>
    </citation>
    <scope>NUCLEOTIDE SEQUENCE [LARGE SCALE GENOMIC DNA]</scope>
</reference>
<keyword evidence="2" id="KW-0812">Transmembrane</keyword>
<evidence type="ECO:0000256" key="1">
    <source>
        <dbReference type="SAM" id="MobiDB-lite"/>
    </source>
</evidence>
<keyword evidence="2" id="KW-1133">Transmembrane helix</keyword>
<dbReference type="Pfam" id="PF04294">
    <property type="entry name" value="VanW"/>
    <property type="match status" value="1"/>
</dbReference>
<keyword evidence="2" id="KW-0472">Membrane</keyword>
<evidence type="ECO:0000313" key="5">
    <source>
        <dbReference type="Proteomes" id="UP000228533"/>
    </source>
</evidence>
<accession>A0A2M6WUP4</accession>
<feature type="transmembrane region" description="Helical" evidence="2">
    <location>
        <begin position="20"/>
        <end position="39"/>
    </location>
</feature>
<dbReference type="Pfam" id="PF12229">
    <property type="entry name" value="PG_binding_4"/>
    <property type="match status" value="1"/>
</dbReference>
<dbReference type="InterPro" id="IPR022029">
    <property type="entry name" value="YoaR-like_PG-bd"/>
</dbReference>
<evidence type="ECO:0000259" key="3">
    <source>
        <dbReference type="Pfam" id="PF12229"/>
    </source>
</evidence>
<dbReference type="PANTHER" id="PTHR35788:SF1">
    <property type="entry name" value="EXPORTED PROTEIN"/>
    <property type="match status" value="1"/>
</dbReference>
<dbReference type="Proteomes" id="UP000228533">
    <property type="component" value="Unassembled WGS sequence"/>
</dbReference>
<feature type="domain" description="YoaR-like putative peptidoglycan binding" evidence="3">
    <location>
        <begin position="110"/>
        <end position="208"/>
    </location>
</feature>
<comment type="caution">
    <text evidence="4">The sequence shown here is derived from an EMBL/GenBank/DDBJ whole genome shotgun (WGS) entry which is preliminary data.</text>
</comment>
<dbReference type="InterPro" id="IPR007391">
    <property type="entry name" value="Vancomycin_resist_VanW"/>
</dbReference>
<evidence type="ECO:0000256" key="2">
    <source>
        <dbReference type="SAM" id="Phobius"/>
    </source>
</evidence>
<proteinExistence type="predicted"/>
<name>A0A2M6WUP4_9BACT</name>
<dbReference type="InterPro" id="IPR052913">
    <property type="entry name" value="Glycopeptide_resist_protein"/>
</dbReference>
<dbReference type="PANTHER" id="PTHR35788">
    <property type="entry name" value="EXPORTED PROTEIN-RELATED"/>
    <property type="match status" value="1"/>
</dbReference>